<feature type="repeat" description="RCC1" evidence="1">
    <location>
        <begin position="351"/>
        <end position="420"/>
    </location>
</feature>
<gene>
    <name evidence="2" type="ORF">CMQ_1863</name>
</gene>
<evidence type="ECO:0000313" key="2">
    <source>
        <dbReference type="EMBL" id="EFX00782.1"/>
    </source>
</evidence>
<dbReference type="FunCoup" id="F0XN97">
    <property type="interactions" value="11"/>
</dbReference>
<dbReference type="AlphaFoldDB" id="F0XN97"/>
<dbReference type="Proteomes" id="UP000007796">
    <property type="component" value="Unassembled WGS sequence"/>
</dbReference>
<sequence length="612" mass="64721">MASMRTATRIFPSLAARPFQAAVRRASTIPGRGLQRGGRRRRGGGSEALKLLGVGAFSAAAYYAYDASSGVAKEQPVPNVVIPKAEVEFEQAEKAQGSSQNRQIKSSIEKPGVFAWGSNVGRVVAPDSKETTIKRPRRIAALDGQLLRDLQLDRDLGVAVTEKGDVLQWGTAFWGEKATATELTATMTGKDIIKVALSKDRVIALSSGGTVYSLPASQSDQQLAAMSSGTTVSTSQPAWWRRILWNSGSTSMPPSSFRIMTPALSWGERVVDVRGGLEHCLLLTSAGRVFSAVSSLVSYPARGQLGLPGVTWETRPKGPLDQPHEVPGLCGIAVSKIAAGDHHSLVLSKDGRVFAFGDNAAGQLGVPVQPSVPFVAQPVELPMQKLYEADGLSEKTRLARPPRVTSIAAGGANSFFTVDAEALVDSPGSSDAAKLQRKTIADTWACGSGLYGNLGTGKWTHISANGPSKVKALSGLAEYSEARGKTVPIGPASLAVGATHAGAVLGNATHVSAPSSTEPSWGSEVLWWGGNEFYQLGTGRRNNECEPVHIGQLEAAAAELKKPNAEMTGQRERLELLPRATVRLGERGKGRKVSTQQHIVCGRFVSAVYLST</sequence>
<dbReference type="PANTHER" id="PTHR47563:SF1">
    <property type="entry name" value="PROTEIN FMP25, MITOCHONDRIAL"/>
    <property type="match status" value="1"/>
</dbReference>
<dbReference type="InterPro" id="IPR009091">
    <property type="entry name" value="RCC1/BLIP-II"/>
</dbReference>
<proteinExistence type="predicted"/>
<evidence type="ECO:0000256" key="1">
    <source>
        <dbReference type="PROSITE-ProRule" id="PRU00235"/>
    </source>
</evidence>
<dbReference type="Gene3D" id="2.130.10.30">
    <property type="entry name" value="Regulator of chromosome condensation 1/beta-lactamase-inhibitor protein II"/>
    <property type="match status" value="2"/>
</dbReference>
<dbReference type="RefSeq" id="XP_014170264.1">
    <property type="nucleotide sequence ID" value="XM_014314789.1"/>
</dbReference>
<protein>
    <submittedName>
        <fullName evidence="2">Mitochondrial protein</fullName>
    </submittedName>
</protein>
<dbReference type="InParanoid" id="F0XN97"/>
<dbReference type="HOGENOM" id="CLU_021989_1_0_1"/>
<dbReference type="GO" id="GO:0005743">
    <property type="term" value="C:mitochondrial inner membrane"/>
    <property type="evidence" value="ECO:0007669"/>
    <property type="project" value="TreeGrafter"/>
</dbReference>
<dbReference type="GeneID" id="25974788"/>
<dbReference type="STRING" id="655863.F0XN97"/>
<dbReference type="OrthoDB" id="10256179at2759"/>
<keyword evidence="3" id="KW-1185">Reference proteome</keyword>
<organism evidence="3">
    <name type="scientific">Grosmannia clavigera (strain kw1407 / UAMH 11150)</name>
    <name type="common">Blue stain fungus</name>
    <name type="synonym">Graphiocladiella clavigera</name>
    <dbReference type="NCBI Taxonomy" id="655863"/>
    <lineage>
        <taxon>Eukaryota</taxon>
        <taxon>Fungi</taxon>
        <taxon>Dikarya</taxon>
        <taxon>Ascomycota</taxon>
        <taxon>Pezizomycotina</taxon>
        <taxon>Sordariomycetes</taxon>
        <taxon>Sordariomycetidae</taxon>
        <taxon>Ophiostomatales</taxon>
        <taxon>Ophiostomataceae</taxon>
        <taxon>Leptographium</taxon>
    </lineage>
</organism>
<dbReference type="InterPro" id="IPR053245">
    <property type="entry name" value="MitoProcess-Associated"/>
</dbReference>
<feature type="repeat" description="RCC1" evidence="1">
    <location>
        <begin position="287"/>
        <end position="350"/>
    </location>
</feature>
<dbReference type="eggNOG" id="KOG1426">
    <property type="taxonomic scope" value="Eukaryota"/>
</dbReference>
<dbReference type="Pfam" id="PF13540">
    <property type="entry name" value="RCC1_2"/>
    <property type="match status" value="1"/>
</dbReference>
<reference evidence="2 3" key="1">
    <citation type="journal article" date="2011" name="Proc. Natl. Acad. Sci. U.S.A.">
        <title>Genome and transcriptome analyses of the mountain pine beetle-fungal symbiont Grosmannia clavigera, a lodgepole pine pathogen.</title>
        <authorList>
            <person name="DiGuistini S."/>
            <person name="Wang Y."/>
            <person name="Liao N.Y."/>
            <person name="Taylor G."/>
            <person name="Tanguay P."/>
            <person name="Feau N."/>
            <person name="Henrissat B."/>
            <person name="Chan S.K."/>
            <person name="Hesse-Orce U."/>
            <person name="Alamouti S.M."/>
            <person name="Tsui C.K.M."/>
            <person name="Docking R.T."/>
            <person name="Levasseur A."/>
            <person name="Haridas S."/>
            <person name="Robertson G."/>
            <person name="Birol I."/>
            <person name="Holt R.A."/>
            <person name="Marra M.A."/>
            <person name="Hamelin R.C."/>
            <person name="Hirst M."/>
            <person name="Jones S.J.M."/>
            <person name="Bohlmann J."/>
            <person name="Breuil C."/>
        </authorList>
    </citation>
    <scope>NUCLEOTIDE SEQUENCE [LARGE SCALE GENOMIC DNA]</scope>
    <source>
        <strain evidence="3">kw1407 / UAMH 11150</strain>
    </source>
</reference>
<dbReference type="PROSITE" id="PS50012">
    <property type="entry name" value="RCC1_3"/>
    <property type="match status" value="2"/>
</dbReference>
<dbReference type="InterPro" id="IPR000408">
    <property type="entry name" value="Reg_chr_condens"/>
</dbReference>
<evidence type="ECO:0000313" key="3">
    <source>
        <dbReference type="Proteomes" id="UP000007796"/>
    </source>
</evidence>
<dbReference type="PANTHER" id="PTHR47563">
    <property type="entry name" value="PROTEIN FMP25, MITOCHONDRIAL"/>
    <property type="match status" value="1"/>
</dbReference>
<dbReference type="SUPFAM" id="SSF50985">
    <property type="entry name" value="RCC1/BLIP-II"/>
    <property type="match status" value="1"/>
</dbReference>
<name>F0XN97_GROCL</name>
<dbReference type="GO" id="GO:0034551">
    <property type="term" value="P:mitochondrial respiratory chain complex III assembly"/>
    <property type="evidence" value="ECO:0007669"/>
    <property type="project" value="TreeGrafter"/>
</dbReference>
<accession>F0XN97</accession>
<dbReference type="PROSITE" id="PS00626">
    <property type="entry name" value="RCC1_2"/>
    <property type="match status" value="1"/>
</dbReference>
<dbReference type="EMBL" id="GL629795">
    <property type="protein sequence ID" value="EFX00782.1"/>
    <property type="molecule type" value="Genomic_DNA"/>
</dbReference>